<evidence type="ECO:0000256" key="2">
    <source>
        <dbReference type="ARBA" id="ARBA00022448"/>
    </source>
</evidence>
<keyword evidence="8 9" id="KW-0472">Membrane</keyword>
<dbReference type="HAMAP" id="MF_00236">
    <property type="entry name" value="TatA_E"/>
    <property type="match status" value="1"/>
</dbReference>
<comment type="caution">
    <text evidence="10">The sequence shown here is derived from an EMBL/GenBank/DDBJ whole genome shotgun (WGS) entry which is preliminary data.</text>
</comment>
<dbReference type="GO" id="GO:0043953">
    <property type="term" value="P:protein transport by the Tat complex"/>
    <property type="evidence" value="ECO:0007669"/>
    <property type="project" value="UniProtKB-UniRule"/>
</dbReference>
<dbReference type="GO" id="GO:0008320">
    <property type="term" value="F:protein transmembrane transporter activity"/>
    <property type="evidence" value="ECO:0007669"/>
    <property type="project" value="UniProtKB-UniRule"/>
</dbReference>
<dbReference type="STRING" id="1134406.ADN00_03785"/>
<keyword evidence="6 9" id="KW-1133">Transmembrane helix</keyword>
<dbReference type="GO" id="GO:0033281">
    <property type="term" value="C:TAT protein transport complex"/>
    <property type="evidence" value="ECO:0007669"/>
    <property type="project" value="UniProtKB-UniRule"/>
</dbReference>
<feature type="transmembrane region" description="Helical" evidence="9">
    <location>
        <begin position="6"/>
        <end position="23"/>
    </location>
</feature>
<keyword evidence="2 9" id="KW-0813">Transport</keyword>
<dbReference type="Gene3D" id="1.20.5.3310">
    <property type="match status" value="1"/>
</dbReference>
<comment type="similarity">
    <text evidence="9">Belongs to the TatA/E family.</text>
</comment>
<comment type="function">
    <text evidence="9">Part of the twin-arginine translocation (Tat) system that transports large folded proteins containing a characteristic twin-arginine motif in their signal peptide across membranes. TatA could form the protein-conducting channel of the Tat system.</text>
</comment>
<evidence type="ECO:0000313" key="11">
    <source>
        <dbReference type="Proteomes" id="UP000050417"/>
    </source>
</evidence>
<keyword evidence="4 9" id="KW-0812">Transmembrane</keyword>
<evidence type="ECO:0000313" key="10">
    <source>
        <dbReference type="EMBL" id="KPL79022.1"/>
    </source>
</evidence>
<keyword evidence="11" id="KW-1185">Reference proteome</keyword>
<evidence type="ECO:0000256" key="1">
    <source>
        <dbReference type="ARBA" id="ARBA00004162"/>
    </source>
</evidence>
<dbReference type="Proteomes" id="UP000050417">
    <property type="component" value="Unassembled WGS sequence"/>
</dbReference>
<evidence type="ECO:0000256" key="4">
    <source>
        <dbReference type="ARBA" id="ARBA00022692"/>
    </source>
</evidence>
<name>A0A0P6XUY2_9CHLR</name>
<organism evidence="10 11">
    <name type="scientific">Ornatilinea apprima</name>
    <dbReference type="NCBI Taxonomy" id="1134406"/>
    <lineage>
        <taxon>Bacteria</taxon>
        <taxon>Bacillati</taxon>
        <taxon>Chloroflexota</taxon>
        <taxon>Anaerolineae</taxon>
        <taxon>Anaerolineales</taxon>
        <taxon>Anaerolineaceae</taxon>
        <taxon>Ornatilinea</taxon>
    </lineage>
</organism>
<protein>
    <recommendedName>
        <fullName evidence="9">Sec-independent protein translocase protein TatA</fullName>
    </recommendedName>
</protein>
<accession>A0A0P6XUY2</accession>
<keyword evidence="7 9" id="KW-0811">Translocation</keyword>
<comment type="subunit">
    <text evidence="9">Forms a complex with TatC.</text>
</comment>
<evidence type="ECO:0000256" key="8">
    <source>
        <dbReference type="ARBA" id="ARBA00023136"/>
    </source>
</evidence>
<evidence type="ECO:0000256" key="9">
    <source>
        <dbReference type="HAMAP-Rule" id="MF_00236"/>
    </source>
</evidence>
<proteinExistence type="inferred from homology"/>
<dbReference type="PANTHER" id="PTHR42982:SF1">
    <property type="entry name" value="SEC-INDEPENDENT PROTEIN TRANSLOCASE PROTEIN TATA"/>
    <property type="match status" value="1"/>
</dbReference>
<dbReference type="EMBL" id="LGCL01000015">
    <property type="protein sequence ID" value="KPL79022.1"/>
    <property type="molecule type" value="Genomic_DNA"/>
</dbReference>
<reference evidence="10 11" key="1">
    <citation type="submission" date="2015-07" db="EMBL/GenBank/DDBJ databases">
        <title>Genome sequence of Ornatilinea apprima DSM 23815.</title>
        <authorList>
            <person name="Hemp J."/>
            <person name="Ward L.M."/>
            <person name="Pace L.A."/>
            <person name="Fischer W.W."/>
        </authorList>
    </citation>
    <scope>NUCLEOTIDE SEQUENCE [LARGE SCALE GENOMIC DNA]</scope>
    <source>
        <strain evidence="10 11">P3M-1</strain>
    </source>
</reference>
<gene>
    <name evidence="9" type="primary">tatA</name>
    <name evidence="10" type="ORF">ADN00_03785</name>
</gene>
<dbReference type="InterPro" id="IPR003369">
    <property type="entry name" value="TatA/B/E"/>
</dbReference>
<dbReference type="OrthoDB" id="166921at2"/>
<sequence>MPRIGLTELVVVLVIIVLLMGVGRIEKIAGELGAGIKAFKKGLSEEQSDEGKKDAQ</sequence>
<dbReference type="Pfam" id="PF02416">
    <property type="entry name" value="TatA_B_E"/>
    <property type="match status" value="1"/>
</dbReference>
<evidence type="ECO:0000256" key="7">
    <source>
        <dbReference type="ARBA" id="ARBA00023010"/>
    </source>
</evidence>
<comment type="subcellular location">
    <subcellularLocation>
        <location evidence="1 9">Cell membrane</location>
        <topology evidence="1 9">Single-pass membrane protein</topology>
    </subcellularLocation>
</comment>
<keyword evidence="3 9" id="KW-1003">Cell membrane</keyword>
<keyword evidence="5 9" id="KW-0653">Protein transport</keyword>
<dbReference type="InterPro" id="IPR006312">
    <property type="entry name" value="TatA/E"/>
</dbReference>
<evidence type="ECO:0000256" key="5">
    <source>
        <dbReference type="ARBA" id="ARBA00022927"/>
    </source>
</evidence>
<dbReference type="PANTHER" id="PTHR42982">
    <property type="entry name" value="SEC-INDEPENDENT PROTEIN TRANSLOCASE PROTEIN TATA"/>
    <property type="match status" value="1"/>
</dbReference>
<evidence type="ECO:0000256" key="6">
    <source>
        <dbReference type="ARBA" id="ARBA00022989"/>
    </source>
</evidence>
<dbReference type="AlphaFoldDB" id="A0A0P6XUY2"/>
<dbReference type="RefSeq" id="WP_075061632.1">
    <property type="nucleotide sequence ID" value="NZ_LGCL01000015.1"/>
</dbReference>
<evidence type="ECO:0000256" key="3">
    <source>
        <dbReference type="ARBA" id="ARBA00022475"/>
    </source>
</evidence>